<keyword evidence="3" id="KW-1185">Reference proteome</keyword>
<reference evidence="3" key="1">
    <citation type="journal article" date="2014" name="Science">
        <title>The coffee genome provides insight into the convergent evolution of caffeine biosynthesis.</title>
        <authorList>
            <person name="Denoeud F."/>
            <person name="Carretero-Paulet L."/>
            <person name="Dereeper A."/>
            <person name="Droc G."/>
            <person name="Guyot R."/>
            <person name="Pietrella M."/>
            <person name="Zheng C."/>
            <person name="Alberti A."/>
            <person name="Anthony F."/>
            <person name="Aprea G."/>
            <person name="Aury J.M."/>
            <person name="Bento P."/>
            <person name="Bernard M."/>
            <person name="Bocs S."/>
            <person name="Campa C."/>
            <person name="Cenci A."/>
            <person name="Combes M.C."/>
            <person name="Crouzillat D."/>
            <person name="Da Silva C."/>
            <person name="Daddiego L."/>
            <person name="De Bellis F."/>
            <person name="Dussert S."/>
            <person name="Garsmeur O."/>
            <person name="Gayraud T."/>
            <person name="Guignon V."/>
            <person name="Jahn K."/>
            <person name="Jamilloux V."/>
            <person name="Joet T."/>
            <person name="Labadie K."/>
            <person name="Lan T."/>
            <person name="Leclercq J."/>
            <person name="Lepelley M."/>
            <person name="Leroy T."/>
            <person name="Li L.T."/>
            <person name="Librado P."/>
            <person name="Lopez L."/>
            <person name="Munoz A."/>
            <person name="Noel B."/>
            <person name="Pallavicini A."/>
            <person name="Perrotta G."/>
            <person name="Poncet V."/>
            <person name="Pot D."/>
            <person name="Priyono X."/>
            <person name="Rigoreau M."/>
            <person name="Rouard M."/>
            <person name="Rozas J."/>
            <person name="Tranchant-Dubreuil C."/>
            <person name="VanBuren R."/>
            <person name="Zhang Q."/>
            <person name="Andrade A.C."/>
            <person name="Argout X."/>
            <person name="Bertrand B."/>
            <person name="de Kochko A."/>
            <person name="Graziosi G."/>
            <person name="Henry R.J."/>
            <person name="Jayarama X."/>
            <person name="Ming R."/>
            <person name="Nagai C."/>
            <person name="Rounsley S."/>
            <person name="Sankoff D."/>
            <person name="Giuliano G."/>
            <person name="Albert V.A."/>
            <person name="Wincker P."/>
            <person name="Lashermes P."/>
        </authorList>
    </citation>
    <scope>NUCLEOTIDE SEQUENCE [LARGE SCALE GENOMIC DNA]</scope>
    <source>
        <strain evidence="3">cv. DH200-94</strain>
    </source>
</reference>
<evidence type="ECO:0000313" key="3">
    <source>
        <dbReference type="Proteomes" id="UP000295252"/>
    </source>
</evidence>
<dbReference type="STRING" id="49390.A0A068UTP8"/>
<dbReference type="OrthoDB" id="10464646at2759"/>
<name>A0A068UTP8_COFCA</name>
<evidence type="ECO:0000313" key="2">
    <source>
        <dbReference type="EMBL" id="CDP11003.1"/>
    </source>
</evidence>
<dbReference type="Gramene" id="CDP11003">
    <property type="protein sequence ID" value="CDP11003"/>
    <property type="gene ID" value="GSCOC_T00032011001"/>
</dbReference>
<dbReference type="Proteomes" id="UP000295252">
    <property type="component" value="Chromosome II"/>
</dbReference>
<gene>
    <name evidence="2" type="ORF">GSCOC_T00032011001</name>
</gene>
<protein>
    <submittedName>
        <fullName evidence="2">Uncharacterized protein</fullName>
    </submittedName>
</protein>
<dbReference type="PhylomeDB" id="A0A068UTP8"/>
<dbReference type="EMBL" id="HG739133">
    <property type="protein sequence ID" value="CDP11003.1"/>
    <property type="molecule type" value="Genomic_DNA"/>
</dbReference>
<dbReference type="InParanoid" id="A0A068UTP8"/>
<evidence type="ECO:0000256" key="1">
    <source>
        <dbReference type="SAM" id="MobiDB-lite"/>
    </source>
</evidence>
<accession>A0A068UTP8</accession>
<organism evidence="2 3">
    <name type="scientific">Coffea canephora</name>
    <name type="common">Robusta coffee</name>
    <dbReference type="NCBI Taxonomy" id="49390"/>
    <lineage>
        <taxon>Eukaryota</taxon>
        <taxon>Viridiplantae</taxon>
        <taxon>Streptophyta</taxon>
        <taxon>Embryophyta</taxon>
        <taxon>Tracheophyta</taxon>
        <taxon>Spermatophyta</taxon>
        <taxon>Magnoliopsida</taxon>
        <taxon>eudicotyledons</taxon>
        <taxon>Gunneridae</taxon>
        <taxon>Pentapetalae</taxon>
        <taxon>asterids</taxon>
        <taxon>lamiids</taxon>
        <taxon>Gentianales</taxon>
        <taxon>Rubiaceae</taxon>
        <taxon>Ixoroideae</taxon>
        <taxon>Gardenieae complex</taxon>
        <taxon>Bertiereae - Coffeeae clade</taxon>
        <taxon>Coffeeae</taxon>
        <taxon>Coffea</taxon>
    </lineage>
</organism>
<dbReference type="AlphaFoldDB" id="A0A068UTP8"/>
<proteinExistence type="predicted"/>
<sequence>MEKTKAEKTQKDTQSPEFFKPVLNPIVVERKVAVSPDGRQGHVSDRQSGNISVRSAPGNHLLSDDEDIFSKMGASRISRKYHLGLSSSDAEVEYRRGRSLRQGKGDFAWRD</sequence>
<feature type="region of interest" description="Disordered" evidence="1">
    <location>
        <begin position="33"/>
        <end position="58"/>
    </location>
</feature>